<feature type="transmembrane region" description="Helical" evidence="1">
    <location>
        <begin position="61"/>
        <end position="82"/>
    </location>
</feature>
<dbReference type="GO" id="GO:0004175">
    <property type="term" value="F:endopeptidase activity"/>
    <property type="evidence" value="ECO:0007669"/>
    <property type="project" value="UniProtKB-ARBA"/>
</dbReference>
<accession>A0A1G8VLL0</accession>
<feature type="transmembrane region" description="Helical" evidence="1">
    <location>
        <begin position="94"/>
        <end position="114"/>
    </location>
</feature>
<feature type="transmembrane region" description="Helical" evidence="1">
    <location>
        <begin position="147"/>
        <end position="163"/>
    </location>
</feature>
<dbReference type="Proteomes" id="UP000198694">
    <property type="component" value="Unassembled WGS sequence"/>
</dbReference>
<keyword evidence="4" id="KW-1185">Reference proteome</keyword>
<protein>
    <recommendedName>
        <fullName evidence="2">CAAX prenyl protease 2/Lysostaphin resistance protein A-like domain-containing protein</fullName>
    </recommendedName>
</protein>
<keyword evidence="1" id="KW-1133">Transmembrane helix</keyword>
<evidence type="ECO:0000256" key="1">
    <source>
        <dbReference type="SAM" id="Phobius"/>
    </source>
</evidence>
<organism evidence="3 4">
    <name type="scientific">Sediminibacillus albus</name>
    <dbReference type="NCBI Taxonomy" id="407036"/>
    <lineage>
        <taxon>Bacteria</taxon>
        <taxon>Bacillati</taxon>
        <taxon>Bacillota</taxon>
        <taxon>Bacilli</taxon>
        <taxon>Bacillales</taxon>
        <taxon>Bacillaceae</taxon>
        <taxon>Sediminibacillus</taxon>
    </lineage>
</organism>
<dbReference type="RefSeq" id="WP_093210332.1">
    <property type="nucleotide sequence ID" value="NZ_FNFL01000001.1"/>
</dbReference>
<dbReference type="STRING" id="407036.SAMN05216243_0194"/>
<feature type="transmembrane region" description="Helical" evidence="1">
    <location>
        <begin position="120"/>
        <end position="140"/>
    </location>
</feature>
<proteinExistence type="predicted"/>
<evidence type="ECO:0000259" key="2">
    <source>
        <dbReference type="Pfam" id="PF02517"/>
    </source>
</evidence>
<feature type="transmembrane region" description="Helical" evidence="1">
    <location>
        <begin position="169"/>
        <end position="188"/>
    </location>
</feature>
<name>A0A1G8VLL0_9BACI</name>
<gene>
    <name evidence="3" type="ORF">SAMN05216243_0194</name>
</gene>
<dbReference type="AlphaFoldDB" id="A0A1G8VLL0"/>
<dbReference type="InterPro" id="IPR003675">
    <property type="entry name" value="Rce1/LyrA-like_dom"/>
</dbReference>
<keyword evidence="1" id="KW-0472">Membrane</keyword>
<feature type="transmembrane region" description="Helical" evidence="1">
    <location>
        <begin position="21"/>
        <end position="41"/>
    </location>
</feature>
<reference evidence="3 4" key="1">
    <citation type="submission" date="2016-10" db="EMBL/GenBank/DDBJ databases">
        <authorList>
            <person name="de Groot N.N."/>
        </authorList>
    </citation>
    <scope>NUCLEOTIDE SEQUENCE [LARGE SCALE GENOMIC DNA]</scope>
    <source>
        <strain evidence="3 4">CGMCC 1.6502</strain>
    </source>
</reference>
<dbReference type="OrthoDB" id="1523022at2"/>
<evidence type="ECO:0000313" key="3">
    <source>
        <dbReference type="EMBL" id="SDJ66859.1"/>
    </source>
</evidence>
<sequence>MKKLSQAELIKRISVPQLKKQLYLSQLLFFLAALASAGFLFDSANQLIGLIKWQPFELIYYGIGSGIAVILTDLLLMRIFPAAAFDDGGLNAKLFKNCSVPEIFLIALVVAVAEETLFRGVLHTEFGFIFASSIFALVHFRYLKKPLLLLSVIFVSFLLGWMFELTNNLLVTITAHFVIDFTLGILIAQTTSGEEEQ</sequence>
<dbReference type="GO" id="GO:0080120">
    <property type="term" value="P:CAAX-box protein maturation"/>
    <property type="evidence" value="ECO:0007669"/>
    <property type="project" value="UniProtKB-ARBA"/>
</dbReference>
<keyword evidence="1" id="KW-0812">Transmembrane</keyword>
<dbReference type="EMBL" id="FNFL01000001">
    <property type="protein sequence ID" value="SDJ66859.1"/>
    <property type="molecule type" value="Genomic_DNA"/>
</dbReference>
<evidence type="ECO:0000313" key="4">
    <source>
        <dbReference type="Proteomes" id="UP000198694"/>
    </source>
</evidence>
<dbReference type="Pfam" id="PF02517">
    <property type="entry name" value="Rce1-like"/>
    <property type="match status" value="1"/>
</dbReference>
<feature type="domain" description="CAAX prenyl protease 2/Lysostaphin resistance protein A-like" evidence="2">
    <location>
        <begin position="100"/>
        <end position="181"/>
    </location>
</feature>